<evidence type="ECO:0000313" key="3">
    <source>
        <dbReference type="Proteomes" id="UP001519308"/>
    </source>
</evidence>
<evidence type="ECO:0000256" key="1">
    <source>
        <dbReference type="SAM" id="MobiDB-lite"/>
    </source>
</evidence>
<feature type="compositionally biased region" description="Basic and acidic residues" evidence="1">
    <location>
        <begin position="66"/>
        <end position="87"/>
    </location>
</feature>
<proteinExistence type="predicted"/>
<feature type="region of interest" description="Disordered" evidence="1">
    <location>
        <begin position="66"/>
        <end position="94"/>
    </location>
</feature>
<accession>A0ABS4JZS9</accession>
<gene>
    <name evidence="2" type="ORF">J2Z44_000289</name>
</gene>
<keyword evidence="3" id="KW-1185">Reference proteome</keyword>
<dbReference type="EMBL" id="JAGGLL010000002">
    <property type="protein sequence ID" value="MBP2020505.1"/>
    <property type="molecule type" value="Genomic_DNA"/>
</dbReference>
<dbReference type="Proteomes" id="UP001519308">
    <property type="component" value="Unassembled WGS sequence"/>
</dbReference>
<comment type="caution">
    <text evidence="2">The sequence shown here is derived from an EMBL/GenBank/DDBJ whole genome shotgun (WGS) entry which is preliminary data.</text>
</comment>
<name>A0ABS4JZS9_9CLOT</name>
<sequence>MTEKNNITLALEHIAKTVPKEKQPQAIRLLFDIARKKAREKNKEKKDEVVEVDKLEGIGEAKTMKIDSENIDKEDKEKNYKGGEQSEKNSVTPKDQFQTITNIKQCISEAMEINMKPETVVGVFPVVLSAMDIEIALEAVTKFSEQIFSIEDVDKKLIITSSDLVPYSNKMFLEGVIEKQVKYTTAEEIKINKVIGSIKKVILKQPFKCVVELNFSREPKLGEKSGDKILPIKVFNSTELDNTMEGKGTSQQFSDEIYCNLEDMKISEFNRKLEATIVKNSPEKFSTFDTIKENTVINITLTILQRQQVFVGKPCEV</sequence>
<organism evidence="2 3">
    <name type="scientific">Clostridium punense</name>
    <dbReference type="NCBI Taxonomy" id="1054297"/>
    <lineage>
        <taxon>Bacteria</taxon>
        <taxon>Bacillati</taxon>
        <taxon>Bacillota</taxon>
        <taxon>Clostridia</taxon>
        <taxon>Eubacteriales</taxon>
        <taxon>Clostridiaceae</taxon>
        <taxon>Clostridium</taxon>
    </lineage>
</organism>
<evidence type="ECO:0000313" key="2">
    <source>
        <dbReference type="EMBL" id="MBP2020505.1"/>
    </source>
</evidence>
<protein>
    <submittedName>
        <fullName evidence="2">Uncharacterized protein</fullName>
    </submittedName>
</protein>
<dbReference type="RefSeq" id="WP_021284765.1">
    <property type="nucleotide sequence ID" value="NZ_JAGGLL010000002.1"/>
</dbReference>
<reference evidence="2 3" key="1">
    <citation type="submission" date="2021-03" db="EMBL/GenBank/DDBJ databases">
        <title>Genomic Encyclopedia of Type Strains, Phase IV (KMG-IV): sequencing the most valuable type-strain genomes for metagenomic binning, comparative biology and taxonomic classification.</title>
        <authorList>
            <person name="Goeker M."/>
        </authorList>
    </citation>
    <scope>NUCLEOTIDE SEQUENCE [LARGE SCALE GENOMIC DNA]</scope>
    <source>
        <strain evidence="2 3">DSM 28650</strain>
    </source>
</reference>